<dbReference type="PIRSF" id="PIRSF006470">
    <property type="entry name" value="DctB"/>
    <property type="match status" value="1"/>
</dbReference>
<keyword evidence="3 4" id="KW-0732">Signal</keyword>
<accession>A0A4R1N8S1</accession>
<dbReference type="Pfam" id="PF03480">
    <property type="entry name" value="DctP"/>
    <property type="match status" value="1"/>
</dbReference>
<dbReference type="InterPro" id="IPR018389">
    <property type="entry name" value="DctP_fam"/>
</dbReference>
<organism evidence="5 6">
    <name type="scientific">Sodalis ligni</name>
    <dbReference type="NCBI Taxonomy" id="2697027"/>
    <lineage>
        <taxon>Bacteria</taxon>
        <taxon>Pseudomonadati</taxon>
        <taxon>Pseudomonadota</taxon>
        <taxon>Gammaproteobacteria</taxon>
        <taxon>Enterobacterales</taxon>
        <taxon>Bruguierivoracaceae</taxon>
        <taxon>Sodalis</taxon>
    </lineage>
</organism>
<dbReference type="AlphaFoldDB" id="A0A4R1N8S1"/>
<evidence type="ECO:0000313" key="6">
    <source>
        <dbReference type="Proteomes" id="UP000294555"/>
    </source>
</evidence>
<feature type="chain" id="PRO_5020678288" evidence="4">
    <location>
        <begin position="34"/>
        <end position="334"/>
    </location>
</feature>
<gene>
    <name evidence="5" type="ORF">EZJ58_1040</name>
</gene>
<dbReference type="PANTHER" id="PTHR33376:SF7">
    <property type="entry name" value="C4-DICARBOXYLATE-BINDING PROTEIN DCTB"/>
    <property type="match status" value="1"/>
</dbReference>
<dbReference type="EMBL" id="SJOI01000001">
    <property type="protein sequence ID" value="TCL02999.1"/>
    <property type="molecule type" value="Genomic_DNA"/>
</dbReference>
<dbReference type="OrthoDB" id="8690069at2"/>
<evidence type="ECO:0000313" key="5">
    <source>
        <dbReference type="EMBL" id="TCL02999.1"/>
    </source>
</evidence>
<dbReference type="InterPro" id="IPR004682">
    <property type="entry name" value="TRAP_DctP"/>
</dbReference>
<dbReference type="PANTHER" id="PTHR33376">
    <property type="match status" value="1"/>
</dbReference>
<evidence type="ECO:0000256" key="4">
    <source>
        <dbReference type="SAM" id="SignalP"/>
    </source>
</evidence>
<reference evidence="5 6" key="1">
    <citation type="submission" date="2019-02" db="EMBL/GenBank/DDBJ databases">
        <title>Investigation of anaerobic lignin degradation for improved lignocellulosic biofuels.</title>
        <authorList>
            <person name="Deangelis K."/>
        </authorList>
    </citation>
    <scope>NUCLEOTIDE SEQUENCE [LARGE SCALE GENOMIC DNA]</scope>
    <source>
        <strain evidence="5 6">159R</strain>
    </source>
</reference>
<dbReference type="GO" id="GO:0030288">
    <property type="term" value="C:outer membrane-bounded periplasmic space"/>
    <property type="evidence" value="ECO:0007669"/>
    <property type="project" value="InterPro"/>
</dbReference>
<keyword evidence="5" id="KW-0675">Receptor</keyword>
<evidence type="ECO:0000256" key="2">
    <source>
        <dbReference type="ARBA" id="ARBA00022448"/>
    </source>
</evidence>
<feature type="signal peptide" evidence="4">
    <location>
        <begin position="1"/>
        <end position="33"/>
    </location>
</feature>
<comment type="caution">
    <text evidence="5">The sequence shown here is derived from an EMBL/GenBank/DDBJ whole genome shotgun (WGS) entry which is preliminary data.</text>
</comment>
<comment type="similarity">
    <text evidence="1">Belongs to the bacterial solute-binding protein 7 family.</text>
</comment>
<keyword evidence="6" id="KW-1185">Reference proteome</keyword>
<dbReference type="NCBIfam" id="NF037995">
    <property type="entry name" value="TRAP_S1"/>
    <property type="match status" value="1"/>
</dbReference>
<dbReference type="CDD" id="cd13603">
    <property type="entry name" value="PBP2_TRAP_Siap_TeaA_like"/>
    <property type="match status" value="1"/>
</dbReference>
<dbReference type="Gene3D" id="3.40.190.170">
    <property type="entry name" value="Bacterial extracellular solute-binding protein, family 7"/>
    <property type="match status" value="1"/>
</dbReference>
<proteinExistence type="inferred from homology"/>
<keyword evidence="2" id="KW-0813">Transport</keyword>
<evidence type="ECO:0000256" key="3">
    <source>
        <dbReference type="ARBA" id="ARBA00022729"/>
    </source>
</evidence>
<protein>
    <submittedName>
        <fullName evidence="5">Tripartite ATP-independent transporter DctP family solute receptor</fullName>
    </submittedName>
</protein>
<dbReference type="Proteomes" id="UP000294555">
    <property type="component" value="Unassembled WGS sequence"/>
</dbReference>
<dbReference type="GO" id="GO:0055085">
    <property type="term" value="P:transmembrane transport"/>
    <property type="evidence" value="ECO:0007669"/>
    <property type="project" value="InterPro"/>
</dbReference>
<dbReference type="NCBIfam" id="TIGR00787">
    <property type="entry name" value="dctP"/>
    <property type="match status" value="1"/>
</dbReference>
<name>A0A4R1N8S1_9GAMM</name>
<evidence type="ECO:0000256" key="1">
    <source>
        <dbReference type="ARBA" id="ARBA00009023"/>
    </source>
</evidence>
<sequence>MSAPKRTFVRHALPALLLTVCAAGLWHPSPALAAETLRLAHASSSDSLINQAMVRFAAEVKEKTKDRLEIQIFPDGQLGDEGAIADSAGSGAIAMGLGGVVDAIDPRLNAVSLPFLFKDADAVHHFLDSAAGKKFLSMGKDRGYVMLSALDSGFRQFANSKKAIVEPADLAGLKIRTPPNPVILSTIKQLGGLPQSIPFGEVYTSLQSGVVDGIEPELRDFSDQRWYEVVKHVSMANYIWSANFWYMNKAAYDGLAAADRQALQQSVADTTAWYRDQLSQVYAKLTEQLKSKQVVFNDVDRAAFLAKSGPVYDQFSKTWGADFIKQLRADAAAE</sequence>
<dbReference type="InterPro" id="IPR038404">
    <property type="entry name" value="TRAP_DctP_sf"/>
</dbReference>